<evidence type="ECO:0000313" key="3">
    <source>
        <dbReference type="Proteomes" id="UP000258102"/>
    </source>
</evidence>
<feature type="transmembrane region" description="Helical" evidence="1">
    <location>
        <begin position="205"/>
        <end position="228"/>
    </location>
</feature>
<proteinExistence type="predicted"/>
<dbReference type="RefSeq" id="WP_117333139.1">
    <property type="nucleotide sequence ID" value="NZ_CP031762.1"/>
</dbReference>
<feature type="transmembrane region" description="Helical" evidence="1">
    <location>
        <begin position="115"/>
        <end position="133"/>
    </location>
</feature>
<feature type="transmembrane region" description="Helical" evidence="1">
    <location>
        <begin position="170"/>
        <end position="193"/>
    </location>
</feature>
<sequence length="270" mass="30805">MNNILQTVHYKPITLFLLVIATVTSLLGNSLLWQTHQALFQWILPSASLLLVLRLGWHVRQISLAVSPSTLHKDIKLCWIALLLCTGGDIVNFNLFELYHRQDQTIKHDYLIDSIWFFALGYGLLLWLLIKFLRREFALKLPTATVLVVLSVMLSSVSYQMMYLPTISQYSLLLSACYSVLVTLLGVFGFWLLVQNLKLNEKTNYAVACGFILAMLADAIIGQFWLFANQGDGYFPIARHVNWVIYIGSQTLLLLFPIAMIKTNVARYKE</sequence>
<feature type="transmembrane region" description="Helical" evidence="1">
    <location>
        <begin position="39"/>
        <end position="57"/>
    </location>
</feature>
<keyword evidence="1" id="KW-1133">Transmembrane helix</keyword>
<keyword evidence="1" id="KW-0472">Membrane</keyword>
<accession>A0AAD0W6P3</accession>
<gene>
    <name evidence="2" type="ORF">D0511_19730</name>
</gene>
<keyword evidence="1" id="KW-0812">Transmembrane</keyword>
<organism evidence="2 3">
    <name type="scientific">Pseudoalteromonas piscicida</name>
    <dbReference type="NCBI Taxonomy" id="43662"/>
    <lineage>
        <taxon>Bacteria</taxon>
        <taxon>Pseudomonadati</taxon>
        <taxon>Pseudomonadota</taxon>
        <taxon>Gammaproteobacteria</taxon>
        <taxon>Alteromonadales</taxon>
        <taxon>Pseudoalteromonadaceae</taxon>
        <taxon>Pseudoalteromonas</taxon>
    </lineage>
</organism>
<feature type="transmembrane region" description="Helical" evidence="1">
    <location>
        <begin position="77"/>
        <end position="95"/>
    </location>
</feature>
<feature type="transmembrane region" description="Helical" evidence="1">
    <location>
        <begin position="240"/>
        <end position="261"/>
    </location>
</feature>
<feature type="transmembrane region" description="Helical" evidence="1">
    <location>
        <begin position="145"/>
        <end position="164"/>
    </location>
</feature>
<dbReference type="EMBL" id="CP031762">
    <property type="protein sequence ID" value="AXR04173.1"/>
    <property type="molecule type" value="Genomic_DNA"/>
</dbReference>
<evidence type="ECO:0000313" key="2">
    <source>
        <dbReference type="EMBL" id="AXR04173.1"/>
    </source>
</evidence>
<dbReference type="Proteomes" id="UP000258102">
    <property type="component" value="Chromosome 2"/>
</dbReference>
<dbReference type="AlphaFoldDB" id="A0AAD0W6P3"/>
<reference evidence="2 3" key="1">
    <citation type="submission" date="2018-08" db="EMBL/GenBank/DDBJ databases">
        <title>Whole Genome Sequences of Two Pseudoalteromonas piscicida Strains, DE1-A and DE2-A, which Exhibit Strong Antibacterial Activity against Vibrio vulnificus.</title>
        <authorList>
            <person name="Richards G.P."/>
            <person name="Needleman D.S."/>
            <person name="Watson M.A."/>
            <person name="Polson S.W."/>
        </authorList>
    </citation>
    <scope>NUCLEOTIDE SEQUENCE [LARGE SCALE GENOMIC DNA]</scope>
    <source>
        <strain evidence="2 3">DE2-A</strain>
    </source>
</reference>
<protein>
    <submittedName>
        <fullName evidence="2">Uncharacterized protein</fullName>
    </submittedName>
</protein>
<evidence type="ECO:0000256" key="1">
    <source>
        <dbReference type="SAM" id="Phobius"/>
    </source>
</evidence>
<feature type="transmembrane region" description="Helical" evidence="1">
    <location>
        <begin position="12"/>
        <end position="33"/>
    </location>
</feature>
<name>A0AAD0W6P3_PSEO7</name>